<name>A0AAD8AFP6_DIPPU</name>
<organism evidence="1 2">
    <name type="scientific">Diploptera punctata</name>
    <name type="common">Pacific beetle cockroach</name>
    <dbReference type="NCBI Taxonomy" id="6984"/>
    <lineage>
        <taxon>Eukaryota</taxon>
        <taxon>Metazoa</taxon>
        <taxon>Ecdysozoa</taxon>
        <taxon>Arthropoda</taxon>
        <taxon>Hexapoda</taxon>
        <taxon>Insecta</taxon>
        <taxon>Pterygota</taxon>
        <taxon>Neoptera</taxon>
        <taxon>Polyneoptera</taxon>
        <taxon>Dictyoptera</taxon>
        <taxon>Blattodea</taxon>
        <taxon>Blaberoidea</taxon>
        <taxon>Blaberidae</taxon>
        <taxon>Diplopterinae</taxon>
        <taxon>Diploptera</taxon>
    </lineage>
</organism>
<proteinExistence type="predicted"/>
<feature type="non-terminal residue" evidence="1">
    <location>
        <position position="1"/>
    </location>
</feature>
<dbReference type="AlphaFoldDB" id="A0AAD8AFP6"/>
<evidence type="ECO:0000313" key="1">
    <source>
        <dbReference type="EMBL" id="KAJ9598159.1"/>
    </source>
</evidence>
<evidence type="ECO:0000313" key="2">
    <source>
        <dbReference type="Proteomes" id="UP001233999"/>
    </source>
</evidence>
<accession>A0AAD8AFP6</accession>
<keyword evidence="2" id="KW-1185">Reference proteome</keyword>
<protein>
    <submittedName>
        <fullName evidence="1">Uncharacterized protein</fullName>
    </submittedName>
</protein>
<reference evidence="1" key="2">
    <citation type="submission" date="2023-05" db="EMBL/GenBank/DDBJ databases">
        <authorList>
            <person name="Fouks B."/>
        </authorList>
    </citation>
    <scope>NUCLEOTIDE SEQUENCE</scope>
    <source>
        <strain evidence="1">Stay&amp;Tobe</strain>
        <tissue evidence="1">Testes</tissue>
    </source>
</reference>
<reference evidence="1" key="1">
    <citation type="journal article" date="2023" name="IScience">
        <title>Live-bearing cockroach genome reveals convergent evolutionary mechanisms linked to viviparity in insects and beyond.</title>
        <authorList>
            <person name="Fouks B."/>
            <person name="Harrison M.C."/>
            <person name="Mikhailova A.A."/>
            <person name="Marchal E."/>
            <person name="English S."/>
            <person name="Carruthers M."/>
            <person name="Jennings E.C."/>
            <person name="Chiamaka E.L."/>
            <person name="Frigard R.A."/>
            <person name="Pippel M."/>
            <person name="Attardo G.M."/>
            <person name="Benoit J.B."/>
            <person name="Bornberg-Bauer E."/>
            <person name="Tobe S.S."/>
        </authorList>
    </citation>
    <scope>NUCLEOTIDE SEQUENCE</scope>
    <source>
        <strain evidence="1">Stay&amp;Tobe</strain>
    </source>
</reference>
<gene>
    <name evidence="1" type="ORF">L9F63_011145</name>
</gene>
<comment type="caution">
    <text evidence="1">The sequence shown here is derived from an EMBL/GenBank/DDBJ whole genome shotgun (WGS) entry which is preliminary data.</text>
</comment>
<sequence>TSLAFVPLINEFHSLIFHPDQIMIRIARLSTNRFIYLVSYSTILHDKCD</sequence>
<dbReference type="Proteomes" id="UP001233999">
    <property type="component" value="Unassembled WGS sequence"/>
</dbReference>
<dbReference type="EMBL" id="JASPKZ010001241">
    <property type="protein sequence ID" value="KAJ9598159.1"/>
    <property type="molecule type" value="Genomic_DNA"/>
</dbReference>
<feature type="non-terminal residue" evidence="1">
    <location>
        <position position="49"/>
    </location>
</feature>